<dbReference type="NCBIfam" id="TIGR01536">
    <property type="entry name" value="asn_synth_AEB"/>
    <property type="match status" value="1"/>
</dbReference>
<evidence type="ECO:0000256" key="1">
    <source>
        <dbReference type="ARBA" id="ARBA00005187"/>
    </source>
</evidence>
<dbReference type="Proteomes" id="UP000809273">
    <property type="component" value="Unassembled WGS sequence"/>
</dbReference>
<dbReference type="CDD" id="cd01991">
    <property type="entry name" value="Asn_synthase_B_C"/>
    <property type="match status" value="1"/>
</dbReference>
<accession>A0A9D8KK27</accession>
<dbReference type="SUPFAM" id="SSF56235">
    <property type="entry name" value="N-terminal nucleophile aminohydrolases (Ntn hydrolases)"/>
    <property type="match status" value="1"/>
</dbReference>
<comment type="caution">
    <text evidence="12">The sequence shown here is derived from an EMBL/GenBank/DDBJ whole genome shotgun (WGS) entry which is preliminary data.</text>
</comment>
<proteinExistence type="inferred from homology"/>
<evidence type="ECO:0000256" key="8">
    <source>
        <dbReference type="PIRSR" id="PIRSR001589-1"/>
    </source>
</evidence>
<evidence type="ECO:0000256" key="4">
    <source>
        <dbReference type="ARBA" id="ARBA00022741"/>
    </source>
</evidence>
<dbReference type="PIRSF" id="PIRSF001589">
    <property type="entry name" value="Asn_synthetase_glu-h"/>
    <property type="match status" value="1"/>
</dbReference>
<reference evidence="12" key="1">
    <citation type="journal article" date="2021" name="Environ. Microbiol.">
        <title>Genomic characterization of three novel Desulfobacterota classes expand the metabolic and phylogenetic diversity of the phylum.</title>
        <authorList>
            <person name="Murphy C.L."/>
            <person name="Biggerstaff J."/>
            <person name="Eichhorn A."/>
            <person name="Ewing E."/>
            <person name="Shahan R."/>
            <person name="Soriano D."/>
            <person name="Stewart S."/>
            <person name="VanMol K."/>
            <person name="Walker R."/>
            <person name="Walters P."/>
            <person name="Elshahed M.S."/>
            <person name="Youssef N.H."/>
        </authorList>
    </citation>
    <scope>NUCLEOTIDE SEQUENCE</scope>
    <source>
        <strain evidence="12">Zod_Metabat.24</strain>
    </source>
</reference>
<evidence type="ECO:0000256" key="5">
    <source>
        <dbReference type="ARBA" id="ARBA00022840"/>
    </source>
</evidence>
<comment type="similarity">
    <text evidence="2">Belongs to the asparagine synthetase family.</text>
</comment>
<comment type="pathway">
    <text evidence="1">Amino-acid biosynthesis; L-asparagine biosynthesis; L-asparagine from L-aspartate (L-Gln route): step 1/1.</text>
</comment>
<evidence type="ECO:0000259" key="11">
    <source>
        <dbReference type="PROSITE" id="PS51278"/>
    </source>
</evidence>
<dbReference type="InterPro" id="IPR014729">
    <property type="entry name" value="Rossmann-like_a/b/a_fold"/>
</dbReference>
<name>A0A9D8KK27_9DELT</name>
<keyword evidence="8" id="KW-0028">Amino-acid biosynthesis</keyword>
<dbReference type="GO" id="GO:0004066">
    <property type="term" value="F:asparagine synthase (glutamine-hydrolyzing) activity"/>
    <property type="evidence" value="ECO:0007669"/>
    <property type="project" value="UniProtKB-EC"/>
</dbReference>
<keyword evidence="12" id="KW-0436">Ligase</keyword>
<dbReference type="Pfam" id="PF13537">
    <property type="entry name" value="GATase_7"/>
    <property type="match status" value="1"/>
</dbReference>
<dbReference type="EMBL" id="JAFGIX010000092">
    <property type="protein sequence ID" value="MBN1574888.1"/>
    <property type="molecule type" value="Genomic_DNA"/>
</dbReference>
<feature type="binding site" evidence="9">
    <location>
        <begin position="379"/>
        <end position="380"/>
    </location>
    <ligand>
        <name>ATP</name>
        <dbReference type="ChEBI" id="CHEBI:30616"/>
    </ligand>
</feature>
<evidence type="ECO:0000256" key="10">
    <source>
        <dbReference type="PIRSR" id="PIRSR001589-3"/>
    </source>
</evidence>
<evidence type="ECO:0000256" key="7">
    <source>
        <dbReference type="ARBA" id="ARBA00048741"/>
    </source>
</evidence>
<dbReference type="GO" id="GO:0006529">
    <property type="term" value="P:asparagine biosynthetic process"/>
    <property type="evidence" value="ECO:0007669"/>
    <property type="project" value="UniProtKB-KW"/>
</dbReference>
<evidence type="ECO:0000313" key="12">
    <source>
        <dbReference type="EMBL" id="MBN1574888.1"/>
    </source>
</evidence>
<dbReference type="InterPro" id="IPR001962">
    <property type="entry name" value="Asn_synthase"/>
</dbReference>
<reference evidence="12" key="2">
    <citation type="submission" date="2021-01" db="EMBL/GenBank/DDBJ databases">
        <authorList>
            <person name="Hahn C.R."/>
            <person name="Youssef N.H."/>
            <person name="Elshahed M."/>
        </authorList>
    </citation>
    <scope>NUCLEOTIDE SEQUENCE</scope>
    <source>
        <strain evidence="12">Zod_Metabat.24</strain>
    </source>
</reference>
<evidence type="ECO:0000256" key="3">
    <source>
        <dbReference type="ARBA" id="ARBA00012737"/>
    </source>
</evidence>
<dbReference type="PANTHER" id="PTHR43284:SF1">
    <property type="entry name" value="ASPARAGINE SYNTHETASE"/>
    <property type="match status" value="1"/>
</dbReference>
<dbReference type="InterPro" id="IPR051786">
    <property type="entry name" value="ASN_synthetase/amidase"/>
</dbReference>
<evidence type="ECO:0000256" key="2">
    <source>
        <dbReference type="ARBA" id="ARBA00005752"/>
    </source>
</evidence>
<evidence type="ECO:0000256" key="9">
    <source>
        <dbReference type="PIRSR" id="PIRSR001589-2"/>
    </source>
</evidence>
<feature type="domain" description="Glutamine amidotransferase type-2" evidence="11">
    <location>
        <begin position="2"/>
        <end position="219"/>
    </location>
</feature>
<dbReference type="CDD" id="cd00712">
    <property type="entry name" value="AsnB"/>
    <property type="match status" value="1"/>
</dbReference>
<keyword evidence="6 8" id="KW-0315">Glutamine amidotransferase</keyword>
<dbReference type="Pfam" id="PF00733">
    <property type="entry name" value="Asn_synthase"/>
    <property type="match status" value="1"/>
</dbReference>
<keyword evidence="4 9" id="KW-0547">Nucleotide-binding</keyword>
<sequence>MCGIAGMLKKGLTTDEAESILERMGNTMIHRGPDDSGVWADVKAGIGFSYRRLAIIDLSMEGHQPMISKNGRHLISYNGEIYNFNEIRKDLEEEGLVSGWRGHSDTEVMLEAISAWGIEAAVSRFVGMFAFALWDRSERALHLVRDRLGIKPLYYGRMGKAFLFGSEMSALKVHPDFRGEIDRDVLSLYLKRNSVPSPYSIYKGVKKLPPGAILTIKDSWEVDREEPTPRHYWNPKEIAEEGYRNQFAGDEKEAVDALEEILGIAVKLRMIADVPLGVFLSGGVDSSTVTALMQKNSTRPIKTFTIGFHEAAYNEAVDAKAVAEHLGTEHTELYLDPKDALDVIPRLPMLYDEPFSDSSQIPTFLVSKMAREHVTVCLSGDGGDELFGGYNRHFWAPRLWRRLGWMPAGVRRGLAGLLERPSPVAWDSLSSRLDFIIPKGLKQRNLGDKVQKLTTVMGAEDKYDIYRRLVTHWDESTSVVPNSKELPSITSDKKLWADIDDFSLMMMYLDMVSYLPDDILTKVDRASMGVSLEARVPIIDHRVVEFSSSLPLSMKIKGGRGKWLLRQLLYRYVPKEIIDRPKMGFAVPIDTWLRVELREWGESLLSEKRLMAEGFFSPAPIRKRWEEHLSGRWNWQHHLWDILMFQAWLEVQ</sequence>
<dbReference type="InterPro" id="IPR029055">
    <property type="entry name" value="Ntn_hydrolases_N"/>
</dbReference>
<dbReference type="AlphaFoldDB" id="A0A9D8KK27"/>
<keyword evidence="5 9" id="KW-0067">ATP-binding</keyword>
<organism evidence="12 13">
    <name type="scientific">Candidatus Zymogenus saltonus</name>
    <dbReference type="NCBI Taxonomy" id="2844893"/>
    <lineage>
        <taxon>Bacteria</taxon>
        <taxon>Deltaproteobacteria</taxon>
        <taxon>Candidatus Zymogenia</taxon>
        <taxon>Candidatus Zymogeniales</taxon>
        <taxon>Candidatus Zymogenaceae</taxon>
        <taxon>Candidatus Zymogenus</taxon>
    </lineage>
</organism>
<dbReference type="SUPFAM" id="SSF52402">
    <property type="entry name" value="Adenine nucleotide alpha hydrolases-like"/>
    <property type="match status" value="1"/>
</dbReference>
<evidence type="ECO:0000256" key="6">
    <source>
        <dbReference type="ARBA" id="ARBA00022962"/>
    </source>
</evidence>
<dbReference type="InterPro" id="IPR017932">
    <property type="entry name" value="GATase_2_dom"/>
</dbReference>
<feature type="active site" description="For GATase activity" evidence="8">
    <location>
        <position position="2"/>
    </location>
</feature>
<dbReference type="PROSITE" id="PS51278">
    <property type="entry name" value="GATASE_TYPE_2"/>
    <property type="match status" value="1"/>
</dbReference>
<comment type="catalytic activity">
    <reaction evidence="7">
        <text>L-aspartate + L-glutamine + ATP + H2O = L-asparagine + L-glutamate + AMP + diphosphate + H(+)</text>
        <dbReference type="Rhea" id="RHEA:12228"/>
        <dbReference type="ChEBI" id="CHEBI:15377"/>
        <dbReference type="ChEBI" id="CHEBI:15378"/>
        <dbReference type="ChEBI" id="CHEBI:29985"/>
        <dbReference type="ChEBI" id="CHEBI:29991"/>
        <dbReference type="ChEBI" id="CHEBI:30616"/>
        <dbReference type="ChEBI" id="CHEBI:33019"/>
        <dbReference type="ChEBI" id="CHEBI:58048"/>
        <dbReference type="ChEBI" id="CHEBI:58359"/>
        <dbReference type="ChEBI" id="CHEBI:456215"/>
        <dbReference type="EC" id="6.3.5.4"/>
    </reaction>
</comment>
<dbReference type="InterPro" id="IPR006426">
    <property type="entry name" value="Asn_synth_AEB"/>
</dbReference>
<feature type="site" description="Important for beta-aspartyl-AMP intermediate formation" evidence="10">
    <location>
        <position position="381"/>
    </location>
</feature>
<dbReference type="GO" id="GO:0005829">
    <property type="term" value="C:cytosol"/>
    <property type="evidence" value="ECO:0007669"/>
    <property type="project" value="TreeGrafter"/>
</dbReference>
<feature type="binding site" evidence="9">
    <location>
        <position position="105"/>
    </location>
    <ligand>
        <name>L-glutamine</name>
        <dbReference type="ChEBI" id="CHEBI:58359"/>
    </ligand>
</feature>
<evidence type="ECO:0000313" key="13">
    <source>
        <dbReference type="Proteomes" id="UP000809273"/>
    </source>
</evidence>
<feature type="binding site" evidence="9">
    <location>
        <position position="306"/>
    </location>
    <ligand>
        <name>ATP</name>
        <dbReference type="ChEBI" id="CHEBI:30616"/>
    </ligand>
</feature>
<protein>
    <recommendedName>
        <fullName evidence="3">asparagine synthase (glutamine-hydrolyzing)</fullName>
        <ecNumber evidence="3">6.3.5.4</ecNumber>
    </recommendedName>
</protein>
<dbReference type="EC" id="6.3.5.4" evidence="3"/>
<dbReference type="Gene3D" id="3.60.20.10">
    <property type="entry name" value="Glutamine Phosphoribosylpyrophosphate, subunit 1, domain 1"/>
    <property type="match status" value="1"/>
</dbReference>
<dbReference type="InterPro" id="IPR033738">
    <property type="entry name" value="AsnB_N"/>
</dbReference>
<dbReference type="GO" id="GO:0005524">
    <property type="term" value="F:ATP binding"/>
    <property type="evidence" value="ECO:0007669"/>
    <property type="project" value="UniProtKB-KW"/>
</dbReference>
<keyword evidence="8" id="KW-0061">Asparagine biosynthesis</keyword>
<dbReference type="Gene3D" id="3.40.50.620">
    <property type="entry name" value="HUPs"/>
    <property type="match status" value="1"/>
</dbReference>
<gene>
    <name evidence="12" type="primary">asnB</name>
    <name evidence="12" type="ORF">JW984_16955</name>
</gene>
<dbReference type="PANTHER" id="PTHR43284">
    <property type="entry name" value="ASPARAGINE SYNTHETASE (GLUTAMINE-HYDROLYZING)"/>
    <property type="match status" value="1"/>
</dbReference>